<proteinExistence type="predicted"/>
<dbReference type="EMBL" id="JPKY01000041">
    <property type="protein sequence ID" value="KFH44842.1"/>
    <property type="molecule type" value="Genomic_DNA"/>
</dbReference>
<feature type="region of interest" description="Disordered" evidence="1">
    <location>
        <begin position="217"/>
        <end position="373"/>
    </location>
</feature>
<feature type="compositionally biased region" description="Basic and acidic residues" evidence="1">
    <location>
        <begin position="519"/>
        <end position="546"/>
    </location>
</feature>
<dbReference type="HOGENOM" id="CLU_354857_0_0_1"/>
<feature type="region of interest" description="Disordered" evidence="1">
    <location>
        <begin position="411"/>
        <end position="552"/>
    </location>
</feature>
<evidence type="ECO:0000313" key="3">
    <source>
        <dbReference type="Proteomes" id="UP000029964"/>
    </source>
</evidence>
<keyword evidence="3" id="KW-1185">Reference proteome</keyword>
<feature type="compositionally biased region" description="Low complexity" evidence="1">
    <location>
        <begin position="455"/>
        <end position="470"/>
    </location>
</feature>
<feature type="compositionally biased region" description="Polar residues" evidence="1">
    <location>
        <begin position="59"/>
        <end position="68"/>
    </location>
</feature>
<protein>
    <submittedName>
        <fullName evidence="2">Uncharacterized protein</fullName>
    </submittedName>
</protein>
<gene>
    <name evidence="2" type="ORF">ACRE_043760</name>
</gene>
<reference evidence="3" key="1">
    <citation type="journal article" date="2014" name="Genome Announc.">
        <title>Genome sequence and annotation of Acremonium chrysogenum, producer of the beta-lactam antibiotic cephalosporin C.</title>
        <authorList>
            <person name="Terfehr D."/>
            <person name="Dahlmann T.A."/>
            <person name="Specht T."/>
            <person name="Zadra I."/>
            <person name="Kuernsteiner H."/>
            <person name="Kueck U."/>
        </authorList>
    </citation>
    <scope>NUCLEOTIDE SEQUENCE [LARGE SCALE GENOMIC DNA]</scope>
    <source>
        <strain evidence="3">ATCC 11550 / CBS 779.69 / DSM 880 / IAM 14645 / JCM 23072 / IMI 49137</strain>
    </source>
</reference>
<comment type="caution">
    <text evidence="2">The sequence shown here is derived from an EMBL/GenBank/DDBJ whole genome shotgun (WGS) entry which is preliminary data.</text>
</comment>
<feature type="compositionally biased region" description="Basic and acidic residues" evidence="1">
    <location>
        <begin position="438"/>
        <end position="451"/>
    </location>
</feature>
<dbReference type="AlphaFoldDB" id="A0A086T660"/>
<feature type="compositionally biased region" description="Pro residues" evidence="1">
    <location>
        <begin position="298"/>
        <end position="310"/>
    </location>
</feature>
<organism evidence="2 3">
    <name type="scientific">Hapsidospora chrysogenum (strain ATCC 11550 / CBS 779.69 / DSM 880 / IAM 14645 / JCM 23072 / IMI 49137)</name>
    <name type="common">Acremonium chrysogenum</name>
    <dbReference type="NCBI Taxonomy" id="857340"/>
    <lineage>
        <taxon>Eukaryota</taxon>
        <taxon>Fungi</taxon>
        <taxon>Dikarya</taxon>
        <taxon>Ascomycota</taxon>
        <taxon>Pezizomycotina</taxon>
        <taxon>Sordariomycetes</taxon>
        <taxon>Hypocreomycetidae</taxon>
        <taxon>Hypocreales</taxon>
        <taxon>Bionectriaceae</taxon>
        <taxon>Hapsidospora</taxon>
    </lineage>
</organism>
<name>A0A086T660_HAPC1</name>
<feature type="compositionally biased region" description="Polar residues" evidence="1">
    <location>
        <begin position="184"/>
        <end position="201"/>
    </location>
</feature>
<feature type="region of interest" description="Disordered" evidence="1">
    <location>
        <begin position="181"/>
        <end position="201"/>
    </location>
</feature>
<evidence type="ECO:0000313" key="2">
    <source>
        <dbReference type="EMBL" id="KFH44842.1"/>
    </source>
</evidence>
<accession>A0A086T660</accession>
<dbReference type="OrthoDB" id="5244857at2759"/>
<feature type="region of interest" description="Disordered" evidence="1">
    <location>
        <begin position="50"/>
        <end position="118"/>
    </location>
</feature>
<evidence type="ECO:0000256" key="1">
    <source>
        <dbReference type="SAM" id="MobiDB-lite"/>
    </source>
</evidence>
<feature type="compositionally biased region" description="Basic and acidic residues" evidence="1">
    <location>
        <begin position="411"/>
        <end position="425"/>
    </location>
</feature>
<sequence length="791" mass="87346">MATTTTFNLRKMIHTGLYSEDAIADDDTLSHEEDPRTLIKRRLTTWIPRRGSTELPAHSRSNSVSISPHPTHHHRLPSSQQQACKASVASRGADSNISNPAKRVEPSRKAATNDVPSPSALFDTALEALRMRNMHPPTNTEAHKQARRRSAMASPPPRPPRPEEGLGFLAEPAIVEASLENRLDSASNRRNTSWDGTSDMSQLIRETDMAFRSGRLTDAEWPNSLDLPHESEDNMSRSNPDLTQLAPSPLVIGKPADKGTTEENSGAEAQIPLAIPPRRSSRAKEDGLVVERRKSHSVPPPTNIRNPPSPRAGVDGHNPSPLLPAAPEPILESPINAPANSHNQTPPLKLGDISHRFQRQSAPRTRRPSKTARWAIPDNVTDILTGNVFKRRQVHELLTPEQVVLLKHRREEKARRKEEELEARRYSGGSENAQGPSGKEEAAGRYGDKSHKNQPSHSSSLPSPGSQPSQGDVAEREASGSASETSAASDDIARSSEEKQQSSVSEDDEEVRPPTPPMKSERRLQKQAAEAKKADTDKHDADEGLKTVDFLEVPTPFDELDIPILPAKNPRRYSRLPEKELPALPKQESSKKDGDKVSVLFAPEEDDEFFYLKSTPYSLTAPSFRHGRIALAKSEVGKGAPTMDETLDWTAFQMAILGAGEFLSDLYDEVDSKLVEDIKEWYGDLGLETYGLLIPETWESSPRSSQSSLSSLEEHDLPSPHQVQDLGFDAARLFQGKNPQWQPQHQGAFSEQPEVVEDDGIASMGYNLQDDLGNFLQWEAQYAVSPGYYGL</sequence>
<feature type="compositionally biased region" description="Low complexity" evidence="1">
    <location>
        <begin position="479"/>
        <end position="489"/>
    </location>
</feature>
<feature type="region of interest" description="Disordered" evidence="1">
    <location>
        <begin position="699"/>
        <end position="721"/>
    </location>
</feature>
<dbReference type="Proteomes" id="UP000029964">
    <property type="component" value="Unassembled WGS sequence"/>
</dbReference>
<feature type="compositionally biased region" description="Basic and acidic residues" evidence="1">
    <location>
        <begin position="282"/>
        <end position="292"/>
    </location>
</feature>
<feature type="compositionally biased region" description="Basic and acidic residues" evidence="1">
    <location>
        <begin position="491"/>
        <end position="500"/>
    </location>
</feature>
<feature type="region of interest" description="Disordered" evidence="1">
    <location>
        <begin position="571"/>
        <end position="595"/>
    </location>
</feature>
<feature type="compositionally biased region" description="Low complexity" evidence="1">
    <location>
        <begin position="699"/>
        <end position="711"/>
    </location>
</feature>
<feature type="region of interest" description="Disordered" evidence="1">
    <location>
        <begin position="136"/>
        <end position="167"/>
    </location>
</feature>
<feature type="compositionally biased region" description="Polar residues" evidence="1">
    <location>
        <begin position="236"/>
        <end position="246"/>
    </location>
</feature>